<sequence>MIIKTYAKQAGLTLVELMIALTLGLVLIGGVTGVFIANQTTYRINEALSSMQENARIAFQLMARDIRSAGFSGCTNNGSVANVLNNANTQWWTNWQANQAGILGYTPATVPAGLGNPAPVNDSAALQLMFGGGNSVSIHDHQPNAASATLFVNRANHGLAPGDIVMACDDDHTAIFQVTNANVANQTVVHNAGGSQSPGNCSKGLGFPTVCTANGTPHRFGNNAMLTRFEAVSWYVGAANGVRSLYRGTPRRTGNDTVLATDEILRGVQQLNLRYLESTNTALRAADAVASWADVVAVEVQLQMTAPANVQLAADALTFTYMINLRNR</sequence>
<reference evidence="2 3" key="1">
    <citation type="journal article" date="2012" name="J. Bacteriol.">
        <title>Genome Sequence of the Protease-Producing Bacterium Rheinheimera nanhaiensis E407-8T, Isolated from Deep-Sea Sediment of the South China Sea.</title>
        <authorList>
            <person name="Zhang X.-Y."/>
            <person name="Zhang Y.-J."/>
            <person name="Qin Q.-L."/>
            <person name="Xie B.-B."/>
            <person name="Chen X.-L."/>
            <person name="Zhou B.-C."/>
            <person name="Zhang Y.-Z."/>
        </authorList>
    </citation>
    <scope>NUCLEOTIDE SEQUENCE [LARGE SCALE GENOMIC DNA]</scope>
    <source>
        <strain evidence="2 3">E407-8</strain>
    </source>
</reference>
<keyword evidence="1" id="KW-0472">Membrane</keyword>
<dbReference type="STRING" id="562729.RNAN_0833"/>
<dbReference type="AlphaFoldDB" id="I1DUY5"/>
<dbReference type="InterPro" id="IPR045584">
    <property type="entry name" value="Pilin-like"/>
</dbReference>
<keyword evidence="3" id="KW-1185">Reference proteome</keyword>
<dbReference type="OrthoDB" id="5296662at2"/>
<feature type="transmembrane region" description="Helical" evidence="1">
    <location>
        <begin position="12"/>
        <end position="36"/>
    </location>
</feature>
<dbReference type="InterPro" id="IPR012902">
    <property type="entry name" value="N_methyl_site"/>
</dbReference>
<comment type="caution">
    <text evidence="2">The sequence shown here is derived from an EMBL/GenBank/DDBJ whole genome shotgun (WGS) entry which is preliminary data.</text>
</comment>
<dbReference type="Pfam" id="PF07963">
    <property type="entry name" value="N_methyl"/>
    <property type="match status" value="1"/>
</dbReference>
<keyword evidence="1" id="KW-1133">Transmembrane helix</keyword>
<organism evidence="2 3">
    <name type="scientific">Rheinheimera nanhaiensis E407-8</name>
    <dbReference type="NCBI Taxonomy" id="562729"/>
    <lineage>
        <taxon>Bacteria</taxon>
        <taxon>Pseudomonadati</taxon>
        <taxon>Pseudomonadota</taxon>
        <taxon>Gammaproteobacteria</taxon>
        <taxon>Chromatiales</taxon>
        <taxon>Chromatiaceae</taxon>
        <taxon>Rheinheimera</taxon>
    </lineage>
</organism>
<dbReference type="SUPFAM" id="SSF54523">
    <property type="entry name" value="Pili subunits"/>
    <property type="match status" value="1"/>
</dbReference>
<evidence type="ECO:0000256" key="1">
    <source>
        <dbReference type="SAM" id="Phobius"/>
    </source>
</evidence>
<gene>
    <name evidence="2" type="ORF">RNAN_0833</name>
</gene>
<dbReference type="EMBL" id="BAFK01000003">
    <property type="protein sequence ID" value="GAB57863.1"/>
    <property type="molecule type" value="Genomic_DNA"/>
</dbReference>
<evidence type="ECO:0000313" key="2">
    <source>
        <dbReference type="EMBL" id="GAB57863.1"/>
    </source>
</evidence>
<name>I1DUY5_9GAMM</name>
<accession>I1DUY5</accession>
<dbReference type="Proteomes" id="UP000004374">
    <property type="component" value="Unassembled WGS sequence"/>
</dbReference>
<keyword evidence="1" id="KW-0812">Transmembrane</keyword>
<protein>
    <recommendedName>
        <fullName evidence="4">Type IV pilus assembly protein PilW</fullName>
    </recommendedName>
</protein>
<evidence type="ECO:0000313" key="3">
    <source>
        <dbReference type="Proteomes" id="UP000004374"/>
    </source>
</evidence>
<evidence type="ECO:0008006" key="4">
    <source>
        <dbReference type="Google" id="ProtNLM"/>
    </source>
</evidence>
<dbReference type="RefSeq" id="WP_008219024.1">
    <property type="nucleotide sequence ID" value="NZ_BAFK01000003.1"/>
</dbReference>
<dbReference type="PROSITE" id="PS00409">
    <property type="entry name" value="PROKAR_NTER_METHYL"/>
    <property type="match status" value="1"/>
</dbReference>
<proteinExistence type="predicted"/>